<name>A0A917KCM6_9BACL</name>
<dbReference type="InterPro" id="IPR011707">
    <property type="entry name" value="Cu-oxidase-like_N"/>
</dbReference>
<dbReference type="InterPro" id="IPR001287">
    <property type="entry name" value="NO2-reductase_Cu"/>
</dbReference>
<evidence type="ECO:0000259" key="14">
    <source>
        <dbReference type="Pfam" id="PF07732"/>
    </source>
</evidence>
<comment type="subunit">
    <text evidence="4">Homotrimer.</text>
</comment>
<keyword evidence="8" id="KW-0677">Repeat</keyword>
<reference evidence="15" key="2">
    <citation type="submission" date="2020-09" db="EMBL/GenBank/DDBJ databases">
        <authorList>
            <person name="Sun Q."/>
            <person name="Ohkuma M."/>
        </authorList>
    </citation>
    <scope>NUCLEOTIDE SEQUENCE</scope>
    <source>
        <strain evidence="15">JCM 18487</strain>
    </source>
</reference>
<evidence type="ECO:0000259" key="13">
    <source>
        <dbReference type="Pfam" id="PF07731"/>
    </source>
</evidence>
<feature type="binding site" description="type 1 copper site" evidence="12">
    <location>
        <position position="175"/>
    </location>
    <ligand>
        <name>Cu cation</name>
        <dbReference type="ChEBI" id="CHEBI:23378"/>
        <label>1</label>
    </ligand>
</feature>
<dbReference type="RefSeq" id="WP_188882190.1">
    <property type="nucleotide sequence ID" value="NZ_BMOY01000021.1"/>
</dbReference>
<evidence type="ECO:0000256" key="6">
    <source>
        <dbReference type="ARBA" id="ARBA00017290"/>
    </source>
</evidence>
<evidence type="ECO:0000256" key="8">
    <source>
        <dbReference type="ARBA" id="ARBA00022737"/>
    </source>
</evidence>
<feature type="binding site" description="type 1 copper site" evidence="12">
    <location>
        <position position="162"/>
    </location>
    <ligand>
        <name>Cu cation</name>
        <dbReference type="ChEBI" id="CHEBI:23378"/>
        <label>1</label>
    </ligand>
</feature>
<proteinExistence type="inferred from homology"/>
<reference evidence="15" key="1">
    <citation type="journal article" date="2014" name="Int. J. Syst. Evol. Microbiol.">
        <title>Complete genome sequence of Corynebacterium casei LMG S-19264T (=DSM 44701T), isolated from a smear-ripened cheese.</title>
        <authorList>
            <consortium name="US DOE Joint Genome Institute (JGI-PGF)"/>
            <person name="Walter F."/>
            <person name="Albersmeier A."/>
            <person name="Kalinowski J."/>
            <person name="Ruckert C."/>
        </authorList>
    </citation>
    <scope>NUCLEOTIDE SEQUENCE</scope>
    <source>
        <strain evidence="15">JCM 18487</strain>
    </source>
</reference>
<keyword evidence="16" id="KW-1185">Reference proteome</keyword>
<dbReference type="CDD" id="cd11020">
    <property type="entry name" value="CuRO_1_CuNIR"/>
    <property type="match status" value="1"/>
</dbReference>
<evidence type="ECO:0000256" key="10">
    <source>
        <dbReference type="ARBA" id="ARBA00023008"/>
    </source>
</evidence>
<dbReference type="PRINTS" id="PR00695">
    <property type="entry name" value="CUNO2RDTASE"/>
</dbReference>
<dbReference type="Proteomes" id="UP000637695">
    <property type="component" value="Unassembled WGS sequence"/>
</dbReference>
<evidence type="ECO:0000256" key="1">
    <source>
        <dbReference type="ARBA" id="ARBA00001960"/>
    </source>
</evidence>
<dbReference type="Pfam" id="PF07732">
    <property type="entry name" value="Cu-oxidase_3"/>
    <property type="match status" value="1"/>
</dbReference>
<evidence type="ECO:0000256" key="5">
    <source>
        <dbReference type="ARBA" id="ARBA00011882"/>
    </source>
</evidence>
<dbReference type="PANTHER" id="PTHR11709:SF394">
    <property type="entry name" value="FI03373P-RELATED"/>
    <property type="match status" value="1"/>
</dbReference>
<dbReference type="PROSITE" id="PS51257">
    <property type="entry name" value="PROKAR_LIPOPROTEIN"/>
    <property type="match status" value="1"/>
</dbReference>
<comment type="cofactor">
    <cofactor evidence="1 12">
        <name>Cu(+)</name>
        <dbReference type="ChEBI" id="CHEBI:49552"/>
    </cofactor>
</comment>
<dbReference type="SUPFAM" id="SSF49503">
    <property type="entry name" value="Cupredoxins"/>
    <property type="match status" value="2"/>
</dbReference>
<keyword evidence="10 12" id="KW-0186">Copper</keyword>
<feature type="domain" description="Plastocyanin-like" evidence="13">
    <location>
        <begin position="207"/>
        <end position="319"/>
    </location>
</feature>
<keyword evidence="9" id="KW-0560">Oxidoreductase</keyword>
<dbReference type="AlphaFoldDB" id="A0A917KCM6"/>
<dbReference type="EMBL" id="BMOY01000021">
    <property type="protein sequence ID" value="GGJ07003.1"/>
    <property type="molecule type" value="Genomic_DNA"/>
</dbReference>
<dbReference type="InterPro" id="IPR045087">
    <property type="entry name" value="Cu-oxidase_fam"/>
</dbReference>
<keyword evidence="7 12" id="KW-0479">Metal-binding</keyword>
<dbReference type="PANTHER" id="PTHR11709">
    <property type="entry name" value="MULTI-COPPER OXIDASE"/>
    <property type="match status" value="1"/>
</dbReference>
<dbReference type="Gene3D" id="2.60.40.420">
    <property type="entry name" value="Cupredoxins - blue copper proteins"/>
    <property type="match status" value="2"/>
</dbReference>
<evidence type="ECO:0000256" key="7">
    <source>
        <dbReference type="ARBA" id="ARBA00022723"/>
    </source>
</evidence>
<feature type="binding site" description="type 1 copper site" evidence="12">
    <location>
        <position position="127"/>
    </location>
    <ligand>
        <name>Cu cation</name>
        <dbReference type="ChEBI" id="CHEBI:23378"/>
        <label>1</label>
    </ligand>
</feature>
<dbReference type="EC" id="1.7.2.1" evidence="5"/>
<accession>A0A917KCM6</accession>
<evidence type="ECO:0000313" key="15">
    <source>
        <dbReference type="EMBL" id="GGJ07003.1"/>
    </source>
</evidence>
<dbReference type="Pfam" id="PF07731">
    <property type="entry name" value="Cu-oxidase_2"/>
    <property type="match status" value="1"/>
</dbReference>
<organism evidence="15 16">
    <name type="scientific">Alicyclobacillus cellulosilyticus</name>
    <dbReference type="NCBI Taxonomy" id="1003997"/>
    <lineage>
        <taxon>Bacteria</taxon>
        <taxon>Bacillati</taxon>
        <taxon>Bacillota</taxon>
        <taxon>Bacilli</taxon>
        <taxon>Bacillales</taxon>
        <taxon>Alicyclobacillaceae</taxon>
        <taxon>Alicyclobacillus</taxon>
    </lineage>
</organism>
<evidence type="ECO:0000256" key="11">
    <source>
        <dbReference type="ARBA" id="ARBA00049340"/>
    </source>
</evidence>
<dbReference type="InterPro" id="IPR011706">
    <property type="entry name" value="Cu-oxidase_C"/>
</dbReference>
<comment type="similarity">
    <text evidence="3">Belongs to the multicopper oxidase family.</text>
</comment>
<feature type="domain" description="Plastocyanin-like" evidence="14">
    <location>
        <begin position="75"/>
        <end position="184"/>
    </location>
</feature>
<evidence type="ECO:0000256" key="2">
    <source>
        <dbReference type="ARBA" id="ARBA00001973"/>
    </source>
</evidence>
<gene>
    <name evidence="15" type="ORF">GCM10010885_15210</name>
</gene>
<evidence type="ECO:0000256" key="3">
    <source>
        <dbReference type="ARBA" id="ARBA00010609"/>
    </source>
</evidence>
<comment type="cofactor">
    <cofactor evidence="2 12">
        <name>Cu(2+)</name>
        <dbReference type="ChEBI" id="CHEBI:29036"/>
    </cofactor>
</comment>
<feature type="binding site" description="type 1 copper site" evidence="12">
    <location>
        <position position="122"/>
    </location>
    <ligand>
        <name>Cu cation</name>
        <dbReference type="ChEBI" id="CHEBI:23378"/>
        <label>1</label>
    </ligand>
</feature>
<feature type="binding site" description="type 1 copper site" evidence="12">
    <location>
        <position position="170"/>
    </location>
    <ligand>
        <name>Cu cation</name>
        <dbReference type="ChEBI" id="CHEBI:23378"/>
        <label>1</label>
    </ligand>
</feature>
<comment type="catalytic activity">
    <reaction evidence="11">
        <text>nitric oxide + Fe(III)-[cytochrome c] + H2O = Fe(II)-[cytochrome c] + nitrite + 2 H(+)</text>
        <dbReference type="Rhea" id="RHEA:15233"/>
        <dbReference type="Rhea" id="RHEA-COMP:10350"/>
        <dbReference type="Rhea" id="RHEA-COMP:14399"/>
        <dbReference type="ChEBI" id="CHEBI:15377"/>
        <dbReference type="ChEBI" id="CHEBI:15378"/>
        <dbReference type="ChEBI" id="CHEBI:16301"/>
        <dbReference type="ChEBI" id="CHEBI:16480"/>
        <dbReference type="ChEBI" id="CHEBI:29033"/>
        <dbReference type="ChEBI" id="CHEBI:29034"/>
        <dbReference type="EC" id="1.7.2.1"/>
    </reaction>
</comment>
<feature type="binding site" description="type 1 copper site" evidence="12">
    <location>
        <position position="303"/>
    </location>
    <ligand>
        <name>Cu cation</name>
        <dbReference type="ChEBI" id="CHEBI:23378"/>
        <label>1</label>
    </ligand>
</feature>
<evidence type="ECO:0000256" key="9">
    <source>
        <dbReference type="ARBA" id="ARBA00023002"/>
    </source>
</evidence>
<comment type="caution">
    <text evidence="15">The sequence shown here is derived from an EMBL/GenBank/DDBJ whole genome shotgun (WGS) entry which is preliminary data.</text>
</comment>
<feature type="binding site" description="type 1 copper site" evidence="12">
    <location>
        <position position="161"/>
    </location>
    <ligand>
        <name>Cu cation</name>
        <dbReference type="ChEBI" id="CHEBI:23378"/>
        <label>1</label>
    </ligand>
</feature>
<protein>
    <recommendedName>
        <fullName evidence="6">Copper-containing nitrite reductase</fullName>
        <ecNumber evidence="5">1.7.2.1</ecNumber>
    </recommendedName>
</protein>
<sequence length="320" mass="35111">MAAARGKSVHTWWRWVRLGCAVAATLAWTAGCGWQSRAVHPGKNAAETAKPLNQRPVPMRVIRHGNHVELEMTAEETSIQIADGVWYHAWTFDGTVPGPVIWLRQGDEVTLRLHNADPHMAHAIDLHAALVAPNQAFVDVPPGQTRTLHFTAKLPGVFMYHCASQPMLQHIGNGMYGAVVVVPPGGPVPAYTLVQSEFYRNGDFTQMARGRPQYVVFNGRAFQYVQHPLPAKVGKPVYIAFVNAGPNEFAAFHVVGTVLRDVMPSGSPRTHLYDLQTYTVAPGDGALIRLVFDAPGMYPFVTHDMADMTQGAMGMFRVTP</sequence>
<evidence type="ECO:0000256" key="12">
    <source>
        <dbReference type="PIRSR" id="PIRSR601287-1"/>
    </source>
</evidence>
<dbReference type="GO" id="GO:0005507">
    <property type="term" value="F:copper ion binding"/>
    <property type="evidence" value="ECO:0007669"/>
    <property type="project" value="InterPro"/>
</dbReference>
<evidence type="ECO:0000313" key="16">
    <source>
        <dbReference type="Proteomes" id="UP000637695"/>
    </source>
</evidence>
<dbReference type="InterPro" id="IPR008972">
    <property type="entry name" value="Cupredoxin"/>
</dbReference>
<evidence type="ECO:0000256" key="4">
    <source>
        <dbReference type="ARBA" id="ARBA00011233"/>
    </source>
</evidence>
<dbReference type="GO" id="GO:0050421">
    <property type="term" value="F:nitrite reductase (NO-forming) activity"/>
    <property type="evidence" value="ECO:0007669"/>
    <property type="project" value="UniProtKB-EC"/>
</dbReference>